<feature type="binding site" evidence="8">
    <location>
        <position position="91"/>
    </location>
    <ligand>
        <name>Zn(2+)</name>
        <dbReference type="ChEBI" id="CHEBI:29105"/>
    </ligand>
</feature>
<dbReference type="AlphaFoldDB" id="A0A6P4JA96"/>
<evidence type="ECO:0000256" key="5">
    <source>
        <dbReference type="ARBA" id="ARBA00022833"/>
    </source>
</evidence>
<dbReference type="PANTHER" id="PTHR24390">
    <property type="entry name" value="ZINC FINGER PROTEIN"/>
    <property type="match status" value="1"/>
</dbReference>
<keyword evidence="4 7" id="KW-0863">Zinc-finger</keyword>
<comment type="subcellular location">
    <subcellularLocation>
        <location evidence="1">Nucleus</location>
    </subcellularLocation>
</comment>
<dbReference type="Pfam" id="PF07776">
    <property type="entry name" value="zf-AD"/>
    <property type="match status" value="1"/>
</dbReference>
<gene>
    <name evidence="13" type="primary">LOC108085629</name>
</gene>
<dbReference type="RefSeq" id="XP_017037800.2">
    <property type="nucleotide sequence ID" value="XM_017182311.3"/>
</dbReference>
<keyword evidence="9" id="KW-0732">Signal</keyword>
<dbReference type="PROSITE" id="PS00028">
    <property type="entry name" value="ZINC_FINGER_C2H2_1"/>
    <property type="match status" value="7"/>
</dbReference>
<evidence type="ECO:0000256" key="4">
    <source>
        <dbReference type="ARBA" id="ARBA00022771"/>
    </source>
</evidence>
<feature type="domain" description="C2H2-type" evidence="10">
    <location>
        <begin position="232"/>
        <end position="260"/>
    </location>
</feature>
<dbReference type="Gene3D" id="3.40.1800.20">
    <property type="match status" value="1"/>
</dbReference>
<dbReference type="GeneID" id="108085629"/>
<evidence type="ECO:0000259" key="11">
    <source>
        <dbReference type="PROSITE" id="PS51915"/>
    </source>
</evidence>
<feature type="domain" description="C2H2-type" evidence="10">
    <location>
        <begin position="434"/>
        <end position="465"/>
    </location>
</feature>
<feature type="binding site" evidence="8">
    <location>
        <position position="40"/>
    </location>
    <ligand>
        <name>Zn(2+)</name>
        <dbReference type="ChEBI" id="CHEBI:29105"/>
    </ligand>
</feature>
<dbReference type="PROSITE" id="PS51915">
    <property type="entry name" value="ZAD"/>
    <property type="match status" value="1"/>
</dbReference>
<keyword evidence="2 8" id="KW-0479">Metal-binding</keyword>
<dbReference type="GO" id="GO:0008270">
    <property type="term" value="F:zinc ion binding"/>
    <property type="evidence" value="ECO:0007669"/>
    <property type="project" value="UniProtKB-UniRule"/>
</dbReference>
<feature type="domain" description="ZAD" evidence="11">
    <location>
        <begin position="35"/>
        <end position="115"/>
    </location>
</feature>
<feature type="binding site" evidence="8">
    <location>
        <position position="37"/>
    </location>
    <ligand>
        <name>Zn(2+)</name>
        <dbReference type="ChEBI" id="CHEBI:29105"/>
    </ligand>
</feature>
<dbReference type="OrthoDB" id="8117402at2759"/>
<dbReference type="Pfam" id="PF00096">
    <property type="entry name" value="zf-C2H2"/>
    <property type="match status" value="6"/>
</dbReference>
<dbReference type="SUPFAM" id="SSF57667">
    <property type="entry name" value="beta-beta-alpha zinc fingers"/>
    <property type="match status" value="3"/>
</dbReference>
<dbReference type="InterPro" id="IPR012934">
    <property type="entry name" value="Znf_AD"/>
</dbReference>
<evidence type="ECO:0000256" key="8">
    <source>
        <dbReference type="PROSITE-ProRule" id="PRU01263"/>
    </source>
</evidence>
<keyword evidence="5 8" id="KW-0862">Zinc</keyword>
<feature type="signal peptide" evidence="9">
    <location>
        <begin position="1"/>
        <end position="19"/>
    </location>
</feature>
<evidence type="ECO:0000256" key="2">
    <source>
        <dbReference type="ARBA" id="ARBA00022723"/>
    </source>
</evidence>
<organism evidence="12 13">
    <name type="scientific">Drosophila kikkawai</name>
    <name type="common">Fruit fly</name>
    <dbReference type="NCBI Taxonomy" id="30033"/>
    <lineage>
        <taxon>Eukaryota</taxon>
        <taxon>Metazoa</taxon>
        <taxon>Ecdysozoa</taxon>
        <taxon>Arthropoda</taxon>
        <taxon>Hexapoda</taxon>
        <taxon>Insecta</taxon>
        <taxon>Pterygota</taxon>
        <taxon>Neoptera</taxon>
        <taxon>Endopterygota</taxon>
        <taxon>Diptera</taxon>
        <taxon>Brachycera</taxon>
        <taxon>Muscomorpha</taxon>
        <taxon>Ephydroidea</taxon>
        <taxon>Drosophilidae</taxon>
        <taxon>Drosophila</taxon>
        <taxon>Sophophora</taxon>
    </lineage>
</organism>
<feature type="binding site" evidence="8">
    <location>
        <position position="88"/>
    </location>
    <ligand>
        <name>Zn(2+)</name>
        <dbReference type="ChEBI" id="CHEBI:29105"/>
    </ligand>
</feature>
<evidence type="ECO:0000256" key="9">
    <source>
        <dbReference type="SAM" id="SignalP"/>
    </source>
</evidence>
<sequence length="565" mass="64039">MSYEWSHFVLFLFTNCLKCEIMDSTDINLNISTSSSCRACLGVDEANTSLCLYDEIEYNGINMELWQLLLFVSKVKMAEDPNLPAQICQTCAQRLISAYEFILDVENSEKKLQSLSLPQAEAAATKPDEGHVEVVELIDQEEVIDMEDFLPAGYEEQQATLGELTEAPKCDVEDQQLYAVADPDSETEIKEDEVNADDGQLGVPPNQHEITLPPAGSSRLGSRLTHSSNFMYKCDICPRVFAKSESLRRHFDLAHRKTADMAAQELADESSGTGLLTCEHCPRTFKRQDTLRRHMLAFHPDAPLASGPEMEDTSPRKRVAKRRDCPHCGLSFPASSLTIHIRRHTGDNPYKCTQCEKAYPRSQDLTLHMRQHTGERPSQCKICSKKFISQNKLARHMRLHTGQRPYVCDKCNKGFVQSNDLKIHMRRHTGERPYHCGVCGDSFVCGSLLTIHRNQMGHYEVGHKETGAEGSNLNDPYVNARVSKRRAEDIERMRLQRATEDQIQQPMEVTYQQKSPPILSYKCGVCEMNFKSGALLTIHRNNMAHYEIGKVDYGDPFGEKQKRVK</sequence>
<dbReference type="SMART" id="SM00355">
    <property type="entry name" value="ZnF_C2H2"/>
    <property type="match status" value="8"/>
</dbReference>
<keyword evidence="6" id="KW-0539">Nucleus</keyword>
<evidence type="ECO:0000256" key="6">
    <source>
        <dbReference type="ARBA" id="ARBA00023242"/>
    </source>
</evidence>
<dbReference type="InterPro" id="IPR013087">
    <property type="entry name" value="Znf_C2H2_type"/>
</dbReference>
<evidence type="ECO:0000313" key="12">
    <source>
        <dbReference type="Proteomes" id="UP001652661"/>
    </source>
</evidence>
<dbReference type="SUPFAM" id="SSF57716">
    <property type="entry name" value="Glucocorticoid receptor-like (DNA-binding domain)"/>
    <property type="match status" value="1"/>
</dbReference>
<feature type="domain" description="C2H2-type" evidence="10">
    <location>
        <begin position="276"/>
        <end position="299"/>
    </location>
</feature>
<dbReference type="Proteomes" id="UP001652661">
    <property type="component" value="Chromosome 3R"/>
</dbReference>
<dbReference type="GO" id="GO:0005634">
    <property type="term" value="C:nucleus"/>
    <property type="evidence" value="ECO:0007669"/>
    <property type="project" value="UniProtKB-SubCell"/>
</dbReference>
<evidence type="ECO:0000256" key="1">
    <source>
        <dbReference type="ARBA" id="ARBA00004123"/>
    </source>
</evidence>
<evidence type="ECO:0000259" key="10">
    <source>
        <dbReference type="PROSITE" id="PS50157"/>
    </source>
</evidence>
<dbReference type="InterPro" id="IPR036236">
    <property type="entry name" value="Znf_C2H2_sf"/>
</dbReference>
<reference evidence="13" key="1">
    <citation type="submission" date="2025-08" db="UniProtKB">
        <authorList>
            <consortium name="RefSeq"/>
        </authorList>
    </citation>
    <scope>IDENTIFICATION</scope>
    <source>
        <strain evidence="13">14028-0561.14</strain>
        <tissue evidence="13">Whole fly</tissue>
    </source>
</reference>
<feature type="domain" description="C2H2-type" evidence="10">
    <location>
        <begin position="378"/>
        <end position="405"/>
    </location>
</feature>
<proteinExistence type="predicted"/>
<dbReference type="GO" id="GO:0000981">
    <property type="term" value="F:DNA-binding transcription factor activity, RNA polymerase II-specific"/>
    <property type="evidence" value="ECO:0007669"/>
    <property type="project" value="TreeGrafter"/>
</dbReference>
<accession>A0A6P4JA96</accession>
<keyword evidence="12" id="KW-1185">Reference proteome</keyword>
<feature type="domain" description="C2H2-type" evidence="10">
    <location>
        <begin position="323"/>
        <end position="349"/>
    </location>
</feature>
<dbReference type="OMA" id="NFIYKCA"/>
<protein>
    <submittedName>
        <fullName evidence="13">Zinc finger protein 420</fullName>
    </submittedName>
</protein>
<dbReference type="Gene3D" id="3.30.160.60">
    <property type="entry name" value="Classic Zinc Finger"/>
    <property type="match status" value="5"/>
</dbReference>
<evidence type="ECO:0000256" key="3">
    <source>
        <dbReference type="ARBA" id="ARBA00022737"/>
    </source>
</evidence>
<dbReference type="PROSITE" id="PS50157">
    <property type="entry name" value="ZINC_FINGER_C2H2_2"/>
    <property type="match status" value="7"/>
</dbReference>
<keyword evidence="3" id="KW-0677">Repeat</keyword>
<dbReference type="PANTHER" id="PTHR24390:SF229">
    <property type="entry name" value="ZINC FINGER PROTEIN XFIN"/>
    <property type="match status" value="1"/>
</dbReference>
<dbReference type="SMART" id="SM00868">
    <property type="entry name" value="zf-AD"/>
    <property type="match status" value="1"/>
</dbReference>
<feature type="domain" description="C2H2-type" evidence="10">
    <location>
        <begin position="406"/>
        <end position="433"/>
    </location>
</feature>
<evidence type="ECO:0000256" key="7">
    <source>
        <dbReference type="PROSITE-ProRule" id="PRU00042"/>
    </source>
</evidence>
<feature type="domain" description="C2H2-type" evidence="10">
    <location>
        <begin position="350"/>
        <end position="377"/>
    </location>
</feature>
<feature type="chain" id="PRO_5046493151" evidence="9">
    <location>
        <begin position="20"/>
        <end position="565"/>
    </location>
</feature>
<evidence type="ECO:0000313" key="13">
    <source>
        <dbReference type="RefSeq" id="XP_017037800.2"/>
    </source>
</evidence>
<name>A0A6P4JA96_DROKI</name>